<dbReference type="AlphaFoldDB" id="A0A058ZJZ8"/>
<keyword evidence="1" id="KW-1133">Transmembrane helix</keyword>
<name>A0A058ZJZ8_9RHOB</name>
<dbReference type="RefSeq" id="WP_155886757.1">
    <property type="nucleotide sequence ID" value="NZ_AQQY01000007.1"/>
</dbReference>
<protein>
    <recommendedName>
        <fullName evidence="4">TadE-like protein</fullName>
    </recommendedName>
</protein>
<keyword evidence="1" id="KW-0812">Transmembrane</keyword>
<keyword evidence="1" id="KW-0472">Membrane</keyword>
<organism evidence="2 3">
    <name type="scientific">Actibacterium atlanticum</name>
    <dbReference type="NCBI Taxonomy" id="1461693"/>
    <lineage>
        <taxon>Bacteria</taxon>
        <taxon>Pseudomonadati</taxon>
        <taxon>Pseudomonadota</taxon>
        <taxon>Alphaproteobacteria</taxon>
        <taxon>Rhodobacterales</taxon>
        <taxon>Roseobacteraceae</taxon>
        <taxon>Actibacterium</taxon>
    </lineage>
</organism>
<dbReference type="EMBL" id="AQQY01000007">
    <property type="protein sequence ID" value="KCV81512.1"/>
    <property type="molecule type" value="Genomic_DNA"/>
</dbReference>
<evidence type="ECO:0000256" key="1">
    <source>
        <dbReference type="SAM" id="Phobius"/>
    </source>
</evidence>
<dbReference type="OrthoDB" id="7907064at2"/>
<evidence type="ECO:0000313" key="3">
    <source>
        <dbReference type="Proteomes" id="UP000024836"/>
    </source>
</evidence>
<evidence type="ECO:0008006" key="4">
    <source>
        <dbReference type="Google" id="ProtNLM"/>
    </source>
</evidence>
<dbReference type="Proteomes" id="UP000024836">
    <property type="component" value="Unassembled WGS sequence"/>
</dbReference>
<dbReference type="eggNOG" id="COG4961">
    <property type="taxonomic scope" value="Bacteria"/>
</dbReference>
<keyword evidence="3" id="KW-1185">Reference proteome</keyword>
<proteinExistence type="predicted"/>
<gene>
    <name evidence="2" type="ORF">ATO10_11387</name>
</gene>
<accession>A0A058ZJZ8</accession>
<sequence>MRRFTSFTPMWMRLRGFAADERGTTTVAFVMMMPVVYFTFLWAFELSWLKARHAVLNHSVDMAVRDLRLGSFPDISGDQLVSQICEYGGDFLGGECSDDIRVALIEVSTDVWSIADDLQQCQNRGATVSPVIYFDPATENSLMILHVCLLVDPIFPGTKLANRLQDHDGDSNFEEGESGIRLHSTSAFAVEPGGASES</sequence>
<dbReference type="STRING" id="1461693.ATO10_11387"/>
<reference evidence="2 3" key="1">
    <citation type="submission" date="2013-04" db="EMBL/GenBank/DDBJ databases">
        <title>Shimia sp. 22II-S11-Z10 Genome Sequencing.</title>
        <authorList>
            <person name="Lai Q."/>
            <person name="Li G."/>
            <person name="Shao Z."/>
        </authorList>
    </citation>
    <scope>NUCLEOTIDE SEQUENCE [LARGE SCALE GENOMIC DNA]</scope>
    <source>
        <strain evidence="3">22II-S11-Z10</strain>
    </source>
</reference>
<feature type="transmembrane region" description="Helical" evidence="1">
    <location>
        <begin position="26"/>
        <end position="44"/>
    </location>
</feature>
<comment type="caution">
    <text evidence="2">The sequence shown here is derived from an EMBL/GenBank/DDBJ whole genome shotgun (WGS) entry which is preliminary data.</text>
</comment>
<evidence type="ECO:0000313" key="2">
    <source>
        <dbReference type="EMBL" id="KCV81512.1"/>
    </source>
</evidence>